<gene>
    <name evidence="1" type="ORF">ABG79_01947</name>
</gene>
<reference evidence="1 2" key="1">
    <citation type="submission" date="2015-09" db="EMBL/GenBank/DDBJ databases">
        <title>Draft genome sequence of a Caloramator mitchellensis, a moderate thermophile from the Great Artesian Basin of Australia.</title>
        <authorList>
            <person name="Patel B.K."/>
        </authorList>
    </citation>
    <scope>NUCLEOTIDE SEQUENCE [LARGE SCALE GENOMIC DNA]</scope>
    <source>
        <strain evidence="1 2">VF08</strain>
    </source>
</reference>
<name>A0A0R3JRX7_CALMK</name>
<dbReference type="RefSeq" id="WP_057979268.1">
    <property type="nucleotide sequence ID" value="NZ_LKHP01000013.1"/>
</dbReference>
<comment type="caution">
    <text evidence="1">The sequence shown here is derived from an EMBL/GenBank/DDBJ whole genome shotgun (WGS) entry which is preliminary data.</text>
</comment>
<keyword evidence="2" id="KW-1185">Reference proteome</keyword>
<sequence>MPKNKTLEIQEFLIELGEKLGLVAKKEVCLIKSSFYSPIFDVVWFLDLSKYYDFSSITDIIKNNLYFDYLHLLPIAVFEIEGSSSSSKNQIGNMANLILSNSFLKFIVVNNEEAIPEKDTYRRAIKIKRYFEDFSGDSNVILLDWSQLKRSDKHLDSNKLMINYNRITDDNYIRKGSGGETASIDIGYKILKLLYKTGLEIKQDYTPTRCIIKDCLDSYFGNKYNCDDMEFNFYLKKVGIKDPKEKVLYELKNIKNRRYLPKIDIVAGFNLPISVIEWLKNIAINLEYDIINNPLLFYIKQFDDENIFVPLISVEIETSVSKHLNGGLFNLWKNSYLGILVSTRESQAHLEFFRLNGCNNVSFLDCERVLGL</sequence>
<dbReference type="AlphaFoldDB" id="A0A0R3JRX7"/>
<dbReference type="STRING" id="908809.ABG79_01947"/>
<organism evidence="1 2">
    <name type="scientific">Caloramator mitchellensis</name>
    <dbReference type="NCBI Taxonomy" id="908809"/>
    <lineage>
        <taxon>Bacteria</taxon>
        <taxon>Bacillati</taxon>
        <taxon>Bacillota</taxon>
        <taxon>Clostridia</taxon>
        <taxon>Eubacteriales</taxon>
        <taxon>Clostridiaceae</taxon>
        <taxon>Caloramator</taxon>
    </lineage>
</organism>
<dbReference type="Proteomes" id="UP000052015">
    <property type="component" value="Unassembled WGS sequence"/>
</dbReference>
<protein>
    <submittedName>
        <fullName evidence="1">Uncharacterized protein</fullName>
    </submittedName>
</protein>
<evidence type="ECO:0000313" key="2">
    <source>
        <dbReference type="Proteomes" id="UP000052015"/>
    </source>
</evidence>
<evidence type="ECO:0000313" key="1">
    <source>
        <dbReference type="EMBL" id="KRQ86217.1"/>
    </source>
</evidence>
<accession>A0A0R3JRX7</accession>
<dbReference type="EMBL" id="LKHP01000013">
    <property type="protein sequence ID" value="KRQ86217.1"/>
    <property type="molecule type" value="Genomic_DNA"/>
</dbReference>
<dbReference type="OrthoDB" id="2986498at2"/>
<proteinExistence type="predicted"/>